<name>A0ABV7W559_9BURK</name>
<dbReference type="Proteomes" id="UP001595729">
    <property type="component" value="Unassembled WGS sequence"/>
</dbReference>
<dbReference type="PANTHER" id="PTHR35011:SF2">
    <property type="entry name" value="2,3-DIKETO-L-GULONATE TRAP TRANSPORTER SMALL PERMEASE PROTEIN YIAM"/>
    <property type="match status" value="1"/>
</dbReference>
<comment type="similarity">
    <text evidence="8 9">Belongs to the TRAP transporter small permease family.</text>
</comment>
<evidence type="ECO:0000256" key="8">
    <source>
        <dbReference type="ARBA" id="ARBA00038436"/>
    </source>
</evidence>
<keyword evidence="6 9" id="KW-1133">Transmembrane helix</keyword>
<evidence type="ECO:0000256" key="6">
    <source>
        <dbReference type="ARBA" id="ARBA00022989"/>
    </source>
</evidence>
<protein>
    <recommendedName>
        <fullName evidence="9">TRAP transporter small permease protein</fullName>
    </recommendedName>
</protein>
<reference evidence="12" key="1">
    <citation type="journal article" date="2019" name="Int. J. Syst. Evol. Microbiol.">
        <title>The Global Catalogue of Microorganisms (GCM) 10K type strain sequencing project: providing services to taxonomists for standard genome sequencing and annotation.</title>
        <authorList>
            <consortium name="The Broad Institute Genomics Platform"/>
            <consortium name="The Broad Institute Genome Sequencing Center for Infectious Disease"/>
            <person name="Wu L."/>
            <person name="Ma J."/>
        </authorList>
    </citation>
    <scope>NUCLEOTIDE SEQUENCE [LARGE SCALE GENOMIC DNA]</scope>
    <source>
        <strain evidence="12">KCTC 42501</strain>
    </source>
</reference>
<keyword evidence="5 9" id="KW-0812">Transmembrane</keyword>
<keyword evidence="4 9" id="KW-0997">Cell inner membrane</keyword>
<evidence type="ECO:0000259" key="10">
    <source>
        <dbReference type="Pfam" id="PF04290"/>
    </source>
</evidence>
<feature type="transmembrane region" description="Helical" evidence="9">
    <location>
        <begin position="29"/>
        <end position="53"/>
    </location>
</feature>
<dbReference type="InterPro" id="IPR007387">
    <property type="entry name" value="TRAP_DctQ"/>
</dbReference>
<evidence type="ECO:0000256" key="1">
    <source>
        <dbReference type="ARBA" id="ARBA00004429"/>
    </source>
</evidence>
<evidence type="ECO:0000256" key="4">
    <source>
        <dbReference type="ARBA" id="ARBA00022519"/>
    </source>
</evidence>
<evidence type="ECO:0000256" key="3">
    <source>
        <dbReference type="ARBA" id="ARBA00022475"/>
    </source>
</evidence>
<dbReference type="RefSeq" id="WP_382175264.1">
    <property type="nucleotide sequence ID" value="NZ_JBHRXX010000007.1"/>
</dbReference>
<keyword evidence="2 9" id="KW-0813">Transport</keyword>
<evidence type="ECO:0000313" key="11">
    <source>
        <dbReference type="EMBL" id="MFC3684890.1"/>
    </source>
</evidence>
<proteinExistence type="inferred from homology"/>
<feature type="domain" description="Tripartite ATP-independent periplasmic transporters DctQ component" evidence="10">
    <location>
        <begin position="41"/>
        <end position="162"/>
    </location>
</feature>
<dbReference type="InterPro" id="IPR055348">
    <property type="entry name" value="DctQ"/>
</dbReference>
<accession>A0ABV7W559</accession>
<gene>
    <name evidence="11" type="ORF">ACFOPI_14900</name>
</gene>
<comment type="subunit">
    <text evidence="9">The complex comprises the extracytoplasmic solute receptor protein and the two transmembrane proteins.</text>
</comment>
<feature type="transmembrane region" description="Helical" evidence="9">
    <location>
        <begin position="143"/>
        <end position="166"/>
    </location>
</feature>
<dbReference type="EMBL" id="JBHRXX010000007">
    <property type="protein sequence ID" value="MFC3684890.1"/>
    <property type="molecule type" value="Genomic_DNA"/>
</dbReference>
<keyword evidence="7 9" id="KW-0472">Membrane</keyword>
<keyword evidence="3" id="KW-1003">Cell membrane</keyword>
<dbReference type="PANTHER" id="PTHR35011">
    <property type="entry name" value="2,3-DIKETO-L-GULONATE TRAP TRANSPORTER SMALL PERMEASE PROTEIN YIAM"/>
    <property type="match status" value="1"/>
</dbReference>
<comment type="subcellular location">
    <subcellularLocation>
        <location evidence="1 9">Cell inner membrane</location>
        <topology evidence="1 9">Multi-pass membrane protein</topology>
    </subcellularLocation>
</comment>
<feature type="transmembrane region" description="Helical" evidence="9">
    <location>
        <begin position="65"/>
        <end position="84"/>
    </location>
</feature>
<evidence type="ECO:0000256" key="9">
    <source>
        <dbReference type="RuleBase" id="RU369079"/>
    </source>
</evidence>
<keyword evidence="12" id="KW-1185">Reference proteome</keyword>
<evidence type="ECO:0000256" key="2">
    <source>
        <dbReference type="ARBA" id="ARBA00022448"/>
    </source>
</evidence>
<sequence>MSRLLPPNLQQHQGRLRPMALTLHTLDTLAGWLIVALLGAMVAVVSLQVVLRYGLNSSIGFADELARLTFVWSIFLGIPLGIRIGSHIGIELLTARLPDVVQDALLRAMALAAAAMMVLVAWQSALMALDQWDELMISMDASAGWFLVAVGVGCAHSALHLIWIALTGKPKNTETAATE</sequence>
<evidence type="ECO:0000313" key="12">
    <source>
        <dbReference type="Proteomes" id="UP001595729"/>
    </source>
</evidence>
<comment type="function">
    <text evidence="9">Part of the tripartite ATP-independent periplasmic (TRAP) transport system.</text>
</comment>
<evidence type="ECO:0000256" key="5">
    <source>
        <dbReference type="ARBA" id="ARBA00022692"/>
    </source>
</evidence>
<organism evidence="11 12">
    <name type="scientific">Hydrogenophaga luteola</name>
    <dbReference type="NCBI Taxonomy" id="1591122"/>
    <lineage>
        <taxon>Bacteria</taxon>
        <taxon>Pseudomonadati</taxon>
        <taxon>Pseudomonadota</taxon>
        <taxon>Betaproteobacteria</taxon>
        <taxon>Burkholderiales</taxon>
        <taxon>Comamonadaceae</taxon>
        <taxon>Hydrogenophaga</taxon>
    </lineage>
</organism>
<evidence type="ECO:0000256" key="7">
    <source>
        <dbReference type="ARBA" id="ARBA00023136"/>
    </source>
</evidence>
<dbReference type="Pfam" id="PF04290">
    <property type="entry name" value="DctQ"/>
    <property type="match status" value="1"/>
</dbReference>
<comment type="caution">
    <text evidence="11">The sequence shown here is derived from an EMBL/GenBank/DDBJ whole genome shotgun (WGS) entry which is preliminary data.</text>
</comment>
<feature type="transmembrane region" description="Helical" evidence="9">
    <location>
        <begin position="104"/>
        <end position="122"/>
    </location>
</feature>